<evidence type="ECO:0000256" key="2">
    <source>
        <dbReference type="ARBA" id="ARBA00022833"/>
    </source>
</evidence>
<dbReference type="PATRIC" id="fig|505345.7.peg.574"/>
<dbReference type="Gene3D" id="3.90.180.10">
    <property type="entry name" value="Medium-chain alcohol dehydrogenases, catalytic domain"/>
    <property type="match status" value="1"/>
</dbReference>
<name>A0A1A7NUP2_9PAST</name>
<dbReference type="InterPro" id="IPR036291">
    <property type="entry name" value="NAD(P)-bd_dom_sf"/>
</dbReference>
<dbReference type="Pfam" id="PF00107">
    <property type="entry name" value="ADH_zinc_N"/>
    <property type="match status" value="1"/>
</dbReference>
<dbReference type="Proteomes" id="UP000243558">
    <property type="component" value="Unassembled WGS sequence"/>
</dbReference>
<keyword evidence="3" id="KW-0560">Oxidoreductase</keyword>
<dbReference type="CDD" id="cd08261">
    <property type="entry name" value="Zn_ADH7"/>
    <property type="match status" value="1"/>
</dbReference>
<dbReference type="EMBL" id="JTJM01000010">
    <property type="protein sequence ID" value="OBW93300.1"/>
    <property type="molecule type" value="Genomic_DNA"/>
</dbReference>
<comment type="cofactor">
    <cofactor evidence="4">
        <name>Zn(2+)</name>
        <dbReference type="ChEBI" id="CHEBI:29105"/>
    </cofactor>
</comment>
<feature type="domain" description="Alcohol dehydrogenase-like N-terminal" evidence="6">
    <location>
        <begin position="28"/>
        <end position="138"/>
    </location>
</feature>
<dbReference type="InterPro" id="IPR011032">
    <property type="entry name" value="GroES-like_sf"/>
</dbReference>
<dbReference type="PANTHER" id="PTHR43401">
    <property type="entry name" value="L-THREONINE 3-DEHYDROGENASE"/>
    <property type="match status" value="1"/>
</dbReference>
<dbReference type="Gene3D" id="3.40.50.720">
    <property type="entry name" value="NAD(P)-binding Rossmann-like Domain"/>
    <property type="match status" value="1"/>
</dbReference>
<dbReference type="SUPFAM" id="SSF51735">
    <property type="entry name" value="NAD(P)-binding Rossmann-fold domains"/>
    <property type="match status" value="1"/>
</dbReference>
<evidence type="ECO:0000256" key="1">
    <source>
        <dbReference type="ARBA" id="ARBA00022723"/>
    </source>
</evidence>
<dbReference type="InterPro" id="IPR013154">
    <property type="entry name" value="ADH-like_N"/>
</dbReference>
<dbReference type="GO" id="GO:0016491">
    <property type="term" value="F:oxidoreductase activity"/>
    <property type="evidence" value="ECO:0007669"/>
    <property type="project" value="UniProtKB-KW"/>
</dbReference>
<evidence type="ECO:0000259" key="5">
    <source>
        <dbReference type="Pfam" id="PF00107"/>
    </source>
</evidence>
<feature type="domain" description="Alcohol dehydrogenase-like C-terminal" evidence="5">
    <location>
        <begin position="176"/>
        <end position="302"/>
    </location>
</feature>
<gene>
    <name evidence="7" type="ORF">QV01_02855</name>
</gene>
<proteinExistence type="inferred from homology"/>
<sequence length="343" mass="37716">MNKFIKAVRLNEPNNVSIQFVKLPSKKADQVLIQVESMGICGSDIGAYRGTNPLVTYPRILGHEIVGRILDIGKGIPNNINIGDRVILDPYIYCGKCYPCSIGRTNCCENLKVIGVHIDGGMQEIITHPAHLITKVPDNIPLSLLPLAEPLTIALHAIHRTQVKSNEFVTIIGAGAIGLMAALTTKLYGAIPILVDILDKRLEYAKSIGISYTINSSQEDTLEKIKQLTNNQLSHVVIEASGANESIQNTLKYASFAGRIALTGWPKKETLLPTNIITFKELDIYGSRTSKGEFEEALNLLSTGKFNPQDIVTKVISFDEIPEYIEKISHEPDNYLKVNAVLL</sequence>
<keyword evidence="2 4" id="KW-0862">Zinc</keyword>
<keyword evidence="8" id="KW-1185">Reference proteome</keyword>
<dbReference type="Pfam" id="PF08240">
    <property type="entry name" value="ADH_N"/>
    <property type="match status" value="1"/>
</dbReference>
<dbReference type="PANTHER" id="PTHR43401:SF2">
    <property type="entry name" value="L-THREONINE 3-DEHYDROGENASE"/>
    <property type="match status" value="1"/>
</dbReference>
<evidence type="ECO:0000259" key="6">
    <source>
        <dbReference type="Pfam" id="PF08240"/>
    </source>
</evidence>
<comment type="similarity">
    <text evidence="4">Belongs to the zinc-containing alcohol dehydrogenase family.</text>
</comment>
<evidence type="ECO:0000313" key="7">
    <source>
        <dbReference type="EMBL" id="OBW93300.1"/>
    </source>
</evidence>
<dbReference type="InterPro" id="IPR013149">
    <property type="entry name" value="ADH-like_C"/>
</dbReference>
<evidence type="ECO:0000256" key="3">
    <source>
        <dbReference type="ARBA" id="ARBA00023002"/>
    </source>
</evidence>
<dbReference type="InterPro" id="IPR002328">
    <property type="entry name" value="ADH_Zn_CS"/>
</dbReference>
<evidence type="ECO:0000313" key="8">
    <source>
        <dbReference type="Proteomes" id="UP000243558"/>
    </source>
</evidence>
<dbReference type="SUPFAM" id="SSF50129">
    <property type="entry name" value="GroES-like"/>
    <property type="match status" value="1"/>
</dbReference>
<dbReference type="InterPro" id="IPR050129">
    <property type="entry name" value="Zn_alcohol_dh"/>
</dbReference>
<dbReference type="PROSITE" id="PS00059">
    <property type="entry name" value="ADH_ZINC"/>
    <property type="match status" value="1"/>
</dbReference>
<reference evidence="7 8" key="1">
    <citation type="submission" date="2014-11" db="EMBL/GenBank/DDBJ databases">
        <title>Pan-genome of Gallibacterium spp.</title>
        <authorList>
            <person name="Kudirkiene E."/>
            <person name="Bojesen A.M."/>
        </authorList>
    </citation>
    <scope>NUCLEOTIDE SEQUENCE [LARGE SCALE GENOMIC DNA]</scope>
    <source>
        <strain evidence="7 8">F151</strain>
    </source>
</reference>
<keyword evidence="1 4" id="KW-0479">Metal-binding</keyword>
<comment type="caution">
    <text evidence="7">The sequence shown here is derived from an EMBL/GenBank/DDBJ whole genome shotgun (WGS) entry which is preliminary data.</text>
</comment>
<dbReference type="AlphaFoldDB" id="A0A1A7NUP2"/>
<dbReference type="GO" id="GO:0008270">
    <property type="term" value="F:zinc ion binding"/>
    <property type="evidence" value="ECO:0007669"/>
    <property type="project" value="InterPro"/>
</dbReference>
<dbReference type="RefSeq" id="WP_065238872.1">
    <property type="nucleotide sequence ID" value="NZ_JTJM01000010.1"/>
</dbReference>
<protein>
    <submittedName>
        <fullName evidence="7">Alcohol dehydrogenase</fullName>
    </submittedName>
</protein>
<organism evidence="7 8">
    <name type="scientific">Gallibacterium genomosp. 3</name>
    <dbReference type="NCBI Taxonomy" id="505345"/>
    <lineage>
        <taxon>Bacteria</taxon>
        <taxon>Pseudomonadati</taxon>
        <taxon>Pseudomonadota</taxon>
        <taxon>Gammaproteobacteria</taxon>
        <taxon>Pasteurellales</taxon>
        <taxon>Pasteurellaceae</taxon>
        <taxon>Gallibacterium</taxon>
    </lineage>
</organism>
<evidence type="ECO:0000256" key="4">
    <source>
        <dbReference type="RuleBase" id="RU361277"/>
    </source>
</evidence>
<accession>A0A1A7NUP2</accession>
<dbReference type="OrthoDB" id="9773078at2"/>